<keyword evidence="6" id="KW-0814">Transposable element</keyword>
<name>A0A0D0PCY8_9RHOB</name>
<accession>A0A0D0PCY8</accession>
<organism evidence="7 8">
    <name type="scientific">Wenxinia marina DSM 24838</name>
    <dbReference type="NCBI Taxonomy" id="1123501"/>
    <lineage>
        <taxon>Bacteria</taxon>
        <taxon>Pseudomonadati</taxon>
        <taxon>Pseudomonadota</taxon>
        <taxon>Alphaproteobacteria</taxon>
        <taxon>Rhodobacterales</taxon>
        <taxon>Roseobacteraceae</taxon>
        <taxon>Wenxinia</taxon>
    </lineage>
</organism>
<dbReference type="PANTHER" id="PTHR33217">
    <property type="entry name" value="TRANSPOSASE FOR INSERTION SEQUENCE ELEMENT IS1081"/>
    <property type="match status" value="1"/>
</dbReference>
<keyword evidence="3 6" id="KW-0815">Transposition</keyword>
<dbReference type="PATRIC" id="fig|1123501.6.peg.2481"/>
<evidence type="ECO:0000313" key="7">
    <source>
        <dbReference type="EMBL" id="KIQ69296.1"/>
    </source>
</evidence>
<keyword evidence="5 6" id="KW-0233">DNA recombination</keyword>
<dbReference type="AlphaFoldDB" id="A0A0D0PCY8"/>
<dbReference type="GO" id="GO:0004803">
    <property type="term" value="F:transposase activity"/>
    <property type="evidence" value="ECO:0007669"/>
    <property type="project" value="UniProtKB-UniRule"/>
</dbReference>
<dbReference type="EMBL" id="AONG01000010">
    <property type="protein sequence ID" value="KIQ69296.1"/>
    <property type="molecule type" value="Genomic_DNA"/>
</dbReference>
<proteinExistence type="inferred from homology"/>
<dbReference type="InterPro" id="IPR001207">
    <property type="entry name" value="Transposase_mutator"/>
</dbReference>
<comment type="caution">
    <text evidence="7">The sequence shown here is derived from an EMBL/GenBank/DDBJ whole genome shotgun (WGS) entry which is preliminary data.</text>
</comment>
<evidence type="ECO:0000256" key="2">
    <source>
        <dbReference type="ARBA" id="ARBA00010961"/>
    </source>
</evidence>
<dbReference type="Proteomes" id="UP000035100">
    <property type="component" value="Unassembled WGS sequence"/>
</dbReference>
<evidence type="ECO:0000256" key="6">
    <source>
        <dbReference type="RuleBase" id="RU365089"/>
    </source>
</evidence>
<dbReference type="STRING" id="1123501.Wenmar_02369"/>
<dbReference type="GO" id="GO:0003677">
    <property type="term" value="F:DNA binding"/>
    <property type="evidence" value="ECO:0007669"/>
    <property type="project" value="UniProtKB-UniRule"/>
</dbReference>
<evidence type="ECO:0000313" key="8">
    <source>
        <dbReference type="Proteomes" id="UP000035100"/>
    </source>
</evidence>
<gene>
    <name evidence="7" type="ORF">Wenmar_02369</name>
</gene>
<dbReference type="PANTHER" id="PTHR33217:SF7">
    <property type="entry name" value="TRANSPOSASE FOR INSERTION SEQUENCE ELEMENT IS1081"/>
    <property type="match status" value="1"/>
</dbReference>
<evidence type="ECO:0000256" key="1">
    <source>
        <dbReference type="ARBA" id="ARBA00002190"/>
    </source>
</evidence>
<dbReference type="Pfam" id="PF00872">
    <property type="entry name" value="Transposase_mut"/>
    <property type="match status" value="1"/>
</dbReference>
<evidence type="ECO:0000256" key="4">
    <source>
        <dbReference type="ARBA" id="ARBA00023125"/>
    </source>
</evidence>
<reference evidence="7 8" key="1">
    <citation type="submission" date="2013-01" db="EMBL/GenBank/DDBJ databases">
        <authorList>
            <person name="Fiebig A."/>
            <person name="Goeker M."/>
            <person name="Klenk H.-P.P."/>
        </authorList>
    </citation>
    <scope>NUCLEOTIDE SEQUENCE [LARGE SCALE GENOMIC DNA]</scope>
    <source>
        <strain evidence="7 8">DSM 24838</strain>
    </source>
</reference>
<comment type="function">
    <text evidence="1 6">Required for the transposition of the insertion element.</text>
</comment>
<comment type="similarity">
    <text evidence="2 6">Belongs to the transposase mutator family.</text>
</comment>
<protein>
    <recommendedName>
        <fullName evidence="6">Mutator family transposase</fullName>
    </recommendedName>
</protein>
<keyword evidence="8" id="KW-1185">Reference proteome</keyword>
<evidence type="ECO:0000256" key="3">
    <source>
        <dbReference type="ARBA" id="ARBA00022578"/>
    </source>
</evidence>
<sequence length="85" mass="9691">MTFPAQHRAKLHSTNPIERLNGEIKRRTDVVGIFPNESSIRRLVGAILMEQTEEWTVQRGRYLTLETLAPDCDDVMVSLPAAQRD</sequence>
<dbReference type="eggNOG" id="COG3328">
    <property type="taxonomic scope" value="Bacteria"/>
</dbReference>
<evidence type="ECO:0000256" key="5">
    <source>
        <dbReference type="ARBA" id="ARBA00023172"/>
    </source>
</evidence>
<dbReference type="GO" id="GO:0006313">
    <property type="term" value="P:DNA transposition"/>
    <property type="evidence" value="ECO:0007669"/>
    <property type="project" value="UniProtKB-UniRule"/>
</dbReference>
<keyword evidence="4 6" id="KW-0238">DNA-binding</keyword>